<feature type="region of interest" description="Disordered" evidence="11">
    <location>
        <begin position="867"/>
        <end position="900"/>
    </location>
</feature>
<dbReference type="InterPro" id="IPR006560">
    <property type="entry name" value="AWS_dom"/>
</dbReference>
<feature type="region of interest" description="Disordered" evidence="11">
    <location>
        <begin position="1764"/>
        <end position="1812"/>
    </location>
</feature>
<feature type="region of interest" description="Disordered" evidence="11">
    <location>
        <begin position="1734"/>
        <end position="1753"/>
    </location>
</feature>
<feature type="region of interest" description="Disordered" evidence="11">
    <location>
        <begin position="1600"/>
        <end position="1643"/>
    </location>
</feature>
<evidence type="ECO:0000313" key="17">
    <source>
        <dbReference type="Proteomes" id="UP000237000"/>
    </source>
</evidence>
<feature type="domain" description="Post-SET" evidence="13">
    <location>
        <begin position="1578"/>
        <end position="1594"/>
    </location>
</feature>
<keyword evidence="4 16" id="KW-0489">Methyltransferase</keyword>
<dbReference type="FunCoup" id="A0A2P5F194">
    <property type="interactions" value="637"/>
</dbReference>
<dbReference type="Proteomes" id="UP000237000">
    <property type="component" value="Unassembled WGS sequence"/>
</dbReference>
<feature type="compositionally biased region" description="Polar residues" evidence="11">
    <location>
        <begin position="888"/>
        <end position="900"/>
    </location>
</feature>
<evidence type="ECO:0000256" key="8">
    <source>
        <dbReference type="ARBA" id="ARBA00022771"/>
    </source>
</evidence>
<feature type="compositionally biased region" description="Polar residues" evidence="11">
    <location>
        <begin position="2273"/>
        <end position="2314"/>
    </location>
</feature>
<feature type="compositionally biased region" description="Polar residues" evidence="11">
    <location>
        <begin position="1633"/>
        <end position="1643"/>
    </location>
</feature>
<dbReference type="STRING" id="63057.A0A2P5F194"/>
<dbReference type="Pfam" id="PF17907">
    <property type="entry name" value="AWS"/>
    <property type="match status" value="1"/>
</dbReference>
<feature type="region of interest" description="Disordered" evidence="11">
    <location>
        <begin position="1699"/>
        <end position="1718"/>
    </location>
</feature>
<dbReference type="GO" id="GO:0005634">
    <property type="term" value="C:nucleus"/>
    <property type="evidence" value="ECO:0007669"/>
    <property type="project" value="UniProtKB-SubCell"/>
</dbReference>
<evidence type="ECO:0000259" key="15">
    <source>
        <dbReference type="PROSITE" id="PS51215"/>
    </source>
</evidence>
<feature type="compositionally biased region" description="Polar residues" evidence="11">
    <location>
        <begin position="1704"/>
        <end position="1718"/>
    </location>
</feature>
<evidence type="ECO:0000256" key="6">
    <source>
        <dbReference type="ARBA" id="ARBA00022691"/>
    </source>
</evidence>
<dbReference type="InterPro" id="IPR003616">
    <property type="entry name" value="Post-SET_dom"/>
</dbReference>
<dbReference type="FunFam" id="2.170.270.10:FF:000035">
    <property type="entry name" value="Histone-lysine N-methyltransferase"/>
    <property type="match status" value="1"/>
</dbReference>
<evidence type="ECO:0000256" key="7">
    <source>
        <dbReference type="ARBA" id="ARBA00022723"/>
    </source>
</evidence>
<feature type="domain" description="CW-type" evidence="14">
    <location>
        <begin position="1286"/>
        <end position="1340"/>
    </location>
</feature>
<keyword evidence="3" id="KW-0158">Chromosome</keyword>
<dbReference type="GO" id="GO:0032259">
    <property type="term" value="P:methylation"/>
    <property type="evidence" value="ECO:0007669"/>
    <property type="project" value="UniProtKB-KW"/>
</dbReference>
<dbReference type="PROSITE" id="PS51215">
    <property type="entry name" value="AWS"/>
    <property type="match status" value="1"/>
</dbReference>
<feature type="region of interest" description="Disordered" evidence="11">
    <location>
        <begin position="784"/>
        <end position="806"/>
    </location>
</feature>
<sequence>MGSYESPVIVEERVCVSLSGQHLCSEFPVNSVSEQQSCSKHSHQLIDSNMDSATASSRWPDSVSNKDTTCLCSGDTTQVSTVKREMLTGENEKTEVLALENLLKIDSGDTRDCLNKNHSDIDASTVESGGECLNESMPQGEDGFGNLVGYCEIPSGVIPVTGFPINCDQQVDITEVCDRSDIDVCTMESGREGLKESRLQGEDSLGNLVGRSEIPSVVRPVTSLPINCNQQADIIQVCTVDGDMVAEENENTDVLALENLLKLDSGDGRGCLNENHNDIDVCIMKNGSECLKESRPQGEDGSGNLVGDCEMPLGVTTVTGLPVNCDRHVDITQVCTVNGYMLAGENEITDVLALENLLKNVSGDNSRGSLNKNHSDINVYTMDNGGECLKESMPQGEDGFGNLVVRPVTGLPLINCDQKVEQNDDISASCLSTEGFTEIMENEANVSAEANRELESNLQDCESLELATLNGVLGNALEQKEQEDKSASCLSSEGFMKVMENKYNVSPEMNREVESPLQDCESLELVSLNGVLGNNLEQKEQDIESVCASSLENIGVKLVASVGSADDMCNGMSPLQCGGMFSKVSRVGEKESNGDSRNDRDNCINCLLVESNSKAVQMESNIEMSNPVSLSTSMENAYKSESPGICVQQCEQISDNRSIDTLPNKWVIESAEDKSDVTTDTKVVGMQMLSIEENACNLYEGSSSMASKCVIDKSGSSQTSQPWGVVDDGSSERLDEPDQLGSGVDGPINSSSPVERYGQTDNQGKDNEKIDCVFETKSYGIVSLSSQRNGRRGKSNRKTQTTKATRKCKRTTKVLYPCGSIKIAVNARKKRSCLSKSARSSAWGLLGNVTQLFENSNALKAIQVLKQGSRKSNNGKKSGKLKRKGATIRSQGSRKNSGAMSTNIRLKVKMGKEVCRSSISITVPEVVDNSASSTAVGCNSGTELDVGSPKVANAIVDDRGKDDVALHLKFLSDNPEKAKSCPGAFVNNDLDSNVVSEKLARDRRDYFGVSSHIVVEASGGGTDSSCRDPGTSPDSEVINLIPDAQVDFRRHDDFHDTVTSQKELTAPGDLTGNKRGKKKHKNSGLGNSIAEEKSAHTVRINKPKPLKQYGRKQNSTTGISSNEDLISLAGANASSNSSSDLVPLHLSEKIAAVTVYNETSKVESGAESKTPCHLDTVAGLSKSHNSNSSLPAAKTKGNKIPRGKSLGSDSGIKGVNARSQKETQRSPVGRKKTKEKSVCAPKEESRPEAGFHMVDEKRKSNSGKNMACMDFPKSNMLPGVTGEQYLPLRNAWARCDDCHKWRRIPAEDADIIDEIKCTWTCKDNKDKAFADCSIPQEKSNAEINAELELSDASGEEDVSGTLVNYEGLECRRPKDPKKTATCISIRTNQYLHRSRKTQTIDEVMICQCKPPSDGRLGCGEDCLNRVLNIECAQGACPCQDLCSNQQFQKRKYAKLEKFRCGKKGYGLKLLEDISKGQFLIEYVGEVLDMQAYEARQKEYALKGHKHFYFMTLNCNEVIDACIKGNKGRFINHSCDPNCQTEKWMVNGEICIGLFALRDIKKGEEVTFDYNYVRVFGAAAKKCYCGSPQCRGYIGGDPLKNEDYPPKMLSDSDEDYPEPMMLPDDDDDDDEKSMGNTMHKASSSNGVIAQISERIVDKRDQRDKCTPDIGKLEISTGKEDSLNYSASAVSLVDSGFELDSRGKLPSSNPTSEISQQTENVTHELISAVHQESLIHEEAKEKSSSSSQRFNRTSPVKVLRKSLCDGIDGNRKSKSDTADDRLLSSRAHPTVKTSRSSSASKKGKVKSSSPNTSNVQLVANKSHVLHNKPKKAIEDSLGSRFEAVEEKLNELLDADGGISKRKDAPKGYLKLLYHTAASGDSANGEAIQRNRDLSMILDALLKTKSRVVLNDIINKNGLRMLHQMMKLCRGDFKKIPILRKLLKVLEYLAVREILTSDHINGGPPCPKMESFRESILSLTEHVDKQVHQIARNFRDRWIPKPIRRHGYADRDENRTEFPRSSNCKRFSATQNNWSGHAGRPSEAIDCVKQPGVATTLVNAGIQEGSSASCAGVGTASGTKTRKRKSRWDQPAWDQPVVTNPGSSLLPHKEQKVEPKGLEFNSLPLIGEVSLDHAGKLNREDRDVSGCVNNHNQLDKADIAHDGKQNAPDDVPPGFSSPLKPSMGLSCGPSTVCRLKCPFDTVIGQPQEKFISRLPVSYGIPLSIMQQFGTPHAETAGGWVVAPGMPFQPFPPLPPFPHYKKDPSLSEDINHLSVNQPAQDQHNSRLPSTSHSNESTPSTTGNQPDVDISRTNNQCTSKRGRGWSHDLGRRYFKQQKWNNTKLGPPWHARRNGLGCMGSSRGGTNSVSIGNITNELRSTYCSENLSCGVEKAGNNCYQHPDHHSQH</sequence>
<dbReference type="SMART" id="SM00570">
    <property type="entry name" value="AWS"/>
    <property type="match status" value="1"/>
</dbReference>
<accession>A0A2P5F194</accession>
<dbReference type="SUPFAM" id="SSF82199">
    <property type="entry name" value="SET domain"/>
    <property type="match status" value="1"/>
</dbReference>
<keyword evidence="9" id="KW-0862">Zinc</keyword>
<feature type="compositionally biased region" description="Basic residues" evidence="11">
    <location>
        <begin position="873"/>
        <end position="886"/>
    </location>
</feature>
<dbReference type="InterPro" id="IPR046341">
    <property type="entry name" value="SET_dom_sf"/>
</dbReference>
<dbReference type="InterPro" id="IPR050777">
    <property type="entry name" value="SET2_Histone-Lys_MeTrsfase"/>
</dbReference>
<evidence type="ECO:0000259" key="13">
    <source>
        <dbReference type="PROSITE" id="PS50868"/>
    </source>
</evidence>
<dbReference type="GO" id="GO:0008270">
    <property type="term" value="F:zinc ion binding"/>
    <property type="evidence" value="ECO:0007669"/>
    <property type="project" value="UniProtKB-KW"/>
</dbReference>
<dbReference type="SMART" id="SM00317">
    <property type="entry name" value="SET"/>
    <property type="match status" value="1"/>
</dbReference>
<dbReference type="Pfam" id="PF00856">
    <property type="entry name" value="SET"/>
    <property type="match status" value="1"/>
</dbReference>
<keyword evidence="5 16" id="KW-0808">Transferase</keyword>
<protein>
    <submittedName>
        <fullName evidence="16">Methyltransferase</fullName>
    </submittedName>
</protein>
<evidence type="ECO:0000256" key="11">
    <source>
        <dbReference type="SAM" id="MobiDB-lite"/>
    </source>
</evidence>
<dbReference type="PANTHER" id="PTHR22884">
    <property type="entry name" value="SET DOMAIN PROTEINS"/>
    <property type="match status" value="1"/>
</dbReference>
<evidence type="ECO:0000259" key="14">
    <source>
        <dbReference type="PROSITE" id="PS51050"/>
    </source>
</evidence>
<dbReference type="PROSITE" id="PS50868">
    <property type="entry name" value="POST_SET"/>
    <property type="match status" value="1"/>
</dbReference>
<dbReference type="GO" id="GO:0046975">
    <property type="term" value="F:histone H3K36 methyltransferase activity"/>
    <property type="evidence" value="ECO:0007669"/>
    <property type="project" value="InterPro"/>
</dbReference>
<feature type="region of interest" description="Disordered" evidence="11">
    <location>
        <begin position="2273"/>
        <end position="2321"/>
    </location>
</feature>
<dbReference type="EMBL" id="JXTC01000073">
    <property type="protein sequence ID" value="PON91560.1"/>
    <property type="molecule type" value="Genomic_DNA"/>
</dbReference>
<gene>
    <name evidence="16" type="ORF">TorRG33x02_125990</name>
</gene>
<dbReference type="PROSITE" id="PS50280">
    <property type="entry name" value="SET"/>
    <property type="match status" value="1"/>
</dbReference>
<feature type="compositionally biased region" description="Basic and acidic residues" evidence="11">
    <location>
        <begin position="1235"/>
        <end position="1248"/>
    </location>
</feature>
<dbReference type="InterPro" id="IPR044437">
    <property type="entry name" value="SETD2/Set2_SET"/>
</dbReference>
<name>A0A2P5F194_TREOI</name>
<feature type="domain" description="AWS" evidence="15">
    <location>
        <begin position="1401"/>
        <end position="1451"/>
    </location>
</feature>
<dbReference type="PROSITE" id="PS51050">
    <property type="entry name" value="ZF_CW"/>
    <property type="match status" value="1"/>
</dbReference>
<comment type="caution">
    <text evidence="16">The sequence shown here is derived from an EMBL/GenBank/DDBJ whole genome shotgun (WGS) entry which is preliminary data.</text>
</comment>
<evidence type="ECO:0000256" key="10">
    <source>
        <dbReference type="ARBA" id="ARBA00023242"/>
    </source>
</evidence>
<feature type="region of interest" description="Disordered" evidence="11">
    <location>
        <begin position="1177"/>
        <end position="1248"/>
    </location>
</feature>
<evidence type="ECO:0000256" key="2">
    <source>
        <dbReference type="ARBA" id="ARBA00004286"/>
    </source>
</evidence>
<dbReference type="Pfam" id="PF07496">
    <property type="entry name" value="zf-CW"/>
    <property type="match status" value="1"/>
</dbReference>
<feature type="compositionally biased region" description="Acidic residues" evidence="11">
    <location>
        <begin position="1610"/>
        <end position="1630"/>
    </location>
</feature>
<evidence type="ECO:0000256" key="3">
    <source>
        <dbReference type="ARBA" id="ARBA00022454"/>
    </source>
</evidence>
<keyword evidence="7" id="KW-0479">Metal-binding</keyword>
<evidence type="ECO:0000256" key="5">
    <source>
        <dbReference type="ARBA" id="ARBA00022679"/>
    </source>
</evidence>
<feature type="region of interest" description="Disordered" evidence="11">
    <location>
        <begin position="1057"/>
        <end position="1119"/>
    </location>
</feature>
<evidence type="ECO:0000256" key="4">
    <source>
        <dbReference type="ARBA" id="ARBA00022603"/>
    </source>
</evidence>
<organism evidence="16 17">
    <name type="scientific">Trema orientale</name>
    <name type="common">Charcoal tree</name>
    <name type="synonym">Celtis orientalis</name>
    <dbReference type="NCBI Taxonomy" id="63057"/>
    <lineage>
        <taxon>Eukaryota</taxon>
        <taxon>Viridiplantae</taxon>
        <taxon>Streptophyta</taxon>
        <taxon>Embryophyta</taxon>
        <taxon>Tracheophyta</taxon>
        <taxon>Spermatophyta</taxon>
        <taxon>Magnoliopsida</taxon>
        <taxon>eudicotyledons</taxon>
        <taxon>Gunneridae</taxon>
        <taxon>Pentapetalae</taxon>
        <taxon>rosids</taxon>
        <taxon>fabids</taxon>
        <taxon>Rosales</taxon>
        <taxon>Cannabaceae</taxon>
        <taxon>Trema</taxon>
    </lineage>
</organism>
<dbReference type="InterPro" id="IPR001214">
    <property type="entry name" value="SET_dom"/>
</dbReference>
<dbReference type="InParanoid" id="A0A2P5F194"/>
<evidence type="ECO:0000259" key="12">
    <source>
        <dbReference type="PROSITE" id="PS50280"/>
    </source>
</evidence>
<keyword evidence="8" id="KW-0863">Zinc-finger</keyword>
<dbReference type="Gene3D" id="2.170.270.10">
    <property type="entry name" value="SET domain"/>
    <property type="match status" value="1"/>
</dbReference>
<dbReference type="GO" id="GO:0005694">
    <property type="term" value="C:chromosome"/>
    <property type="evidence" value="ECO:0007669"/>
    <property type="project" value="UniProtKB-SubCell"/>
</dbReference>
<keyword evidence="10" id="KW-0539">Nucleus</keyword>
<feature type="domain" description="SET" evidence="12">
    <location>
        <begin position="1453"/>
        <end position="1570"/>
    </location>
</feature>
<proteinExistence type="predicted"/>
<comment type="subcellular location">
    <subcellularLocation>
        <location evidence="2">Chromosome</location>
    </subcellularLocation>
    <subcellularLocation>
        <location evidence="1">Nucleus</location>
    </subcellularLocation>
</comment>
<dbReference type="OrthoDB" id="422362at2759"/>
<evidence type="ECO:0000256" key="1">
    <source>
        <dbReference type="ARBA" id="ARBA00004123"/>
    </source>
</evidence>
<dbReference type="Gene3D" id="3.30.40.100">
    <property type="match status" value="1"/>
</dbReference>
<reference evidence="17" key="1">
    <citation type="submission" date="2016-06" db="EMBL/GenBank/DDBJ databases">
        <title>Parallel loss of symbiosis genes in relatives of nitrogen-fixing non-legume Parasponia.</title>
        <authorList>
            <person name="Van Velzen R."/>
            <person name="Holmer R."/>
            <person name="Bu F."/>
            <person name="Rutten L."/>
            <person name="Van Zeijl A."/>
            <person name="Liu W."/>
            <person name="Santuari L."/>
            <person name="Cao Q."/>
            <person name="Sharma T."/>
            <person name="Shen D."/>
            <person name="Roswanjaya Y."/>
            <person name="Wardhani T."/>
            <person name="Kalhor M.S."/>
            <person name="Jansen J."/>
            <person name="Van den Hoogen J."/>
            <person name="Gungor B."/>
            <person name="Hartog M."/>
            <person name="Hontelez J."/>
            <person name="Verver J."/>
            <person name="Yang W.-C."/>
            <person name="Schijlen E."/>
            <person name="Repin R."/>
            <person name="Schilthuizen M."/>
            <person name="Schranz E."/>
            <person name="Heidstra R."/>
            <person name="Miyata K."/>
            <person name="Fedorova E."/>
            <person name="Kohlen W."/>
            <person name="Bisseling T."/>
            <person name="Smit S."/>
            <person name="Geurts R."/>
        </authorList>
    </citation>
    <scope>NUCLEOTIDE SEQUENCE [LARGE SCALE GENOMIC DNA]</scope>
    <source>
        <strain evidence="17">cv. RG33-2</strain>
    </source>
</reference>
<feature type="region of interest" description="Disordered" evidence="11">
    <location>
        <begin position="2064"/>
        <end position="2109"/>
    </location>
</feature>
<evidence type="ECO:0000256" key="9">
    <source>
        <dbReference type="ARBA" id="ARBA00022833"/>
    </source>
</evidence>
<feature type="region of interest" description="Disordered" evidence="11">
    <location>
        <begin position="712"/>
        <end position="766"/>
    </location>
</feature>
<evidence type="ECO:0000313" key="16">
    <source>
        <dbReference type="EMBL" id="PON91560.1"/>
    </source>
</evidence>
<dbReference type="CDD" id="cd19172">
    <property type="entry name" value="SET_SETD2"/>
    <property type="match status" value="1"/>
</dbReference>
<dbReference type="SMART" id="SM00508">
    <property type="entry name" value="PostSET"/>
    <property type="match status" value="1"/>
</dbReference>
<dbReference type="InterPro" id="IPR011124">
    <property type="entry name" value="Znf_CW"/>
</dbReference>
<feature type="compositionally biased region" description="Basic and acidic residues" evidence="11">
    <location>
        <begin position="1766"/>
        <end position="1781"/>
    </location>
</feature>
<keyword evidence="6" id="KW-0949">S-adenosyl-L-methionine</keyword>
<keyword evidence="17" id="KW-1185">Reference proteome</keyword>